<comment type="caution">
    <text evidence="1">The sequence shown here is derived from an EMBL/GenBank/DDBJ whole genome shotgun (WGS) entry which is preliminary data.</text>
</comment>
<sequence>MHDNYCNNESNPSKETCCTKKPIELYVFIDPLCRNCWDFSASFKKFILEYGHYFSATFIPVSGYYTTKKLLEKNFNSLSFVWEKTARRSDILCDQDIWLDNKELYPYYSAIAIKAAELQGRHAGLNYLKKLQEYYFLMNKDITEKEVLIECAKEINIDVKEFIDDLNGPLSIKAFQCDLKITKEMLITEIPSVVFFSENIEEEGLKINGFESYQTYVKILQLMSKEKLTKRNLPDLLDYIKVNPFVTVNELCDVYEQSIQQIELYLKKMMLLRKVKKVIQNDTEFYQYIH</sequence>
<dbReference type="Proteomes" id="UP000682134">
    <property type="component" value="Unassembled WGS sequence"/>
</dbReference>
<organism evidence="1 2">
    <name type="scientific">Gottfriedia endophytica</name>
    <dbReference type="NCBI Taxonomy" id="2820819"/>
    <lineage>
        <taxon>Bacteria</taxon>
        <taxon>Bacillati</taxon>
        <taxon>Bacillota</taxon>
        <taxon>Bacilli</taxon>
        <taxon>Bacillales</taxon>
        <taxon>Bacillaceae</taxon>
        <taxon>Gottfriedia</taxon>
    </lineage>
</organism>
<dbReference type="SUPFAM" id="SSF52833">
    <property type="entry name" value="Thioredoxin-like"/>
    <property type="match status" value="1"/>
</dbReference>
<evidence type="ECO:0000313" key="1">
    <source>
        <dbReference type="EMBL" id="MBP0724600.1"/>
    </source>
</evidence>
<accession>A0A940NHV9</accession>
<dbReference type="EMBL" id="JAGIYQ010000003">
    <property type="protein sequence ID" value="MBP0724600.1"/>
    <property type="molecule type" value="Genomic_DNA"/>
</dbReference>
<evidence type="ECO:0000313" key="2">
    <source>
        <dbReference type="Proteomes" id="UP000682134"/>
    </source>
</evidence>
<dbReference type="Gene3D" id="1.10.472.60">
    <property type="entry name" value="putative protein disulfide isomerase domain"/>
    <property type="match status" value="1"/>
</dbReference>
<dbReference type="CDD" id="cd03025">
    <property type="entry name" value="DsbA_FrnE_like"/>
    <property type="match status" value="1"/>
</dbReference>
<gene>
    <name evidence="1" type="ORF">J5Y03_05290</name>
</gene>
<dbReference type="PANTHER" id="PTHR13887">
    <property type="entry name" value="GLUTATHIONE S-TRANSFERASE KAPPA"/>
    <property type="match status" value="1"/>
</dbReference>
<proteinExistence type="predicted"/>
<dbReference type="Gene3D" id="3.40.30.10">
    <property type="entry name" value="Glutaredoxin"/>
    <property type="match status" value="1"/>
</dbReference>
<keyword evidence="2" id="KW-1185">Reference proteome</keyword>
<dbReference type="PANTHER" id="PTHR13887:SF47">
    <property type="entry name" value="CLPXP ADAPTER PROTEIN SPXH"/>
    <property type="match status" value="1"/>
</dbReference>
<dbReference type="Pfam" id="PF13743">
    <property type="entry name" value="Thioredoxin_5"/>
    <property type="match status" value="1"/>
</dbReference>
<dbReference type="InterPro" id="IPR036249">
    <property type="entry name" value="Thioredoxin-like_sf"/>
</dbReference>
<dbReference type="RefSeq" id="WP_209403308.1">
    <property type="nucleotide sequence ID" value="NZ_JAGIYQ010000003.1"/>
</dbReference>
<name>A0A940NHV9_9BACI</name>
<reference evidence="1" key="1">
    <citation type="submission" date="2021-04" db="EMBL/GenBank/DDBJ databases">
        <title>Genome seq and assembly of Bacillus sp.</title>
        <authorList>
            <person name="Chhetri G."/>
        </authorList>
    </citation>
    <scope>NUCLEOTIDE SEQUENCE</scope>
    <source>
        <strain evidence="1">RG28</strain>
    </source>
</reference>
<dbReference type="AlphaFoldDB" id="A0A940NHV9"/>
<protein>
    <submittedName>
        <fullName evidence="1">DsbA family protein</fullName>
    </submittedName>
</protein>